<organism evidence="2 3">
    <name type="scientific">Modicella reniformis</name>
    <dbReference type="NCBI Taxonomy" id="1440133"/>
    <lineage>
        <taxon>Eukaryota</taxon>
        <taxon>Fungi</taxon>
        <taxon>Fungi incertae sedis</taxon>
        <taxon>Mucoromycota</taxon>
        <taxon>Mortierellomycotina</taxon>
        <taxon>Mortierellomycetes</taxon>
        <taxon>Mortierellales</taxon>
        <taxon>Mortierellaceae</taxon>
        <taxon>Modicella</taxon>
    </lineage>
</organism>
<protein>
    <submittedName>
        <fullName evidence="2">Uncharacterized protein</fullName>
    </submittedName>
</protein>
<sequence length="220" mass="24179">MIKTKCGQILLEDRKIFTALQRNIDKEKNQAEQHLMDMLCASGFQRDGEWGYRQLEPKKTSVVSVAMVMPGANAASAPAQATRGATSSTSSVNVTKAANGSVVSTDKESSVAVSGEESAIEDMTASSTTGQSDDQTQTAAAPPPPLPPGSQQMTDLQRTIQEQNQVQMAIAQKLLLFWRKPARKCWWDMIQVEIDQDMEGAKVPVRLWARRTWTLELVIV</sequence>
<evidence type="ECO:0000313" key="3">
    <source>
        <dbReference type="Proteomes" id="UP000749646"/>
    </source>
</evidence>
<feature type="compositionally biased region" description="Low complexity" evidence="1">
    <location>
        <begin position="124"/>
        <end position="140"/>
    </location>
</feature>
<comment type="caution">
    <text evidence="2">The sequence shown here is derived from an EMBL/GenBank/DDBJ whole genome shotgun (WGS) entry which is preliminary data.</text>
</comment>
<feature type="region of interest" description="Disordered" evidence="1">
    <location>
        <begin position="75"/>
        <end position="152"/>
    </location>
</feature>
<feature type="compositionally biased region" description="Polar residues" evidence="1">
    <location>
        <begin position="83"/>
        <end position="104"/>
    </location>
</feature>
<reference evidence="2" key="1">
    <citation type="journal article" date="2020" name="Fungal Divers.">
        <title>Resolving the Mortierellaceae phylogeny through synthesis of multi-gene phylogenetics and phylogenomics.</title>
        <authorList>
            <person name="Vandepol N."/>
            <person name="Liber J."/>
            <person name="Desiro A."/>
            <person name="Na H."/>
            <person name="Kennedy M."/>
            <person name="Barry K."/>
            <person name="Grigoriev I.V."/>
            <person name="Miller A.N."/>
            <person name="O'Donnell K."/>
            <person name="Stajich J.E."/>
            <person name="Bonito G."/>
        </authorList>
    </citation>
    <scope>NUCLEOTIDE SEQUENCE</scope>
    <source>
        <strain evidence="2">MES-2147</strain>
    </source>
</reference>
<dbReference type="Proteomes" id="UP000749646">
    <property type="component" value="Unassembled WGS sequence"/>
</dbReference>
<dbReference type="AlphaFoldDB" id="A0A9P6MG84"/>
<gene>
    <name evidence="2" type="ORF">BGZ65_005836</name>
</gene>
<proteinExistence type="predicted"/>
<dbReference type="EMBL" id="JAAAHW010000827">
    <property type="protein sequence ID" value="KAF9998690.1"/>
    <property type="molecule type" value="Genomic_DNA"/>
</dbReference>
<evidence type="ECO:0000313" key="2">
    <source>
        <dbReference type="EMBL" id="KAF9998690.1"/>
    </source>
</evidence>
<dbReference type="OrthoDB" id="9451547at2759"/>
<name>A0A9P6MG84_9FUNG</name>
<keyword evidence="3" id="KW-1185">Reference proteome</keyword>
<evidence type="ECO:0000256" key="1">
    <source>
        <dbReference type="SAM" id="MobiDB-lite"/>
    </source>
</evidence>
<accession>A0A9P6MG84</accession>